<dbReference type="Gene3D" id="3.40.50.620">
    <property type="entry name" value="HUPs"/>
    <property type="match status" value="1"/>
</dbReference>
<dbReference type="EMBL" id="JAPDOD010000014">
    <property type="protein sequence ID" value="MDA0161753.1"/>
    <property type="molecule type" value="Genomic_DNA"/>
</dbReference>
<proteinExistence type="predicted"/>
<evidence type="ECO:0008006" key="3">
    <source>
        <dbReference type="Google" id="ProtNLM"/>
    </source>
</evidence>
<dbReference type="RefSeq" id="WP_270040969.1">
    <property type="nucleotide sequence ID" value="NZ_JAPDOD010000014.1"/>
</dbReference>
<protein>
    <recommendedName>
        <fullName evidence="3">Universal stress protein</fullName>
    </recommendedName>
</protein>
<evidence type="ECO:0000313" key="2">
    <source>
        <dbReference type="Proteomes" id="UP001149140"/>
    </source>
</evidence>
<gene>
    <name evidence="1" type="ORF">OM076_15880</name>
</gene>
<comment type="caution">
    <text evidence="1">The sequence shown here is derived from an EMBL/GenBank/DDBJ whole genome shotgun (WGS) entry which is preliminary data.</text>
</comment>
<dbReference type="Proteomes" id="UP001149140">
    <property type="component" value="Unassembled WGS sequence"/>
</dbReference>
<sequence length="161" mass="17007">MAAHVIVLANRTAATPEVIQALVHRGEKGPIHATLVMPAAGPGSVARAECKSRLDAALDAWRAAGIERCEGFVCDPVPLEALAEVWDPLRHDEVIVATLPGQSSKWVRGDLPHAVARYTGVSVTHVVAHDPDVVPEVTPAPVHERAPLGPLTVLAWGGKRA</sequence>
<name>A0A9X3MYG3_9ACTN</name>
<reference evidence="1" key="1">
    <citation type="submission" date="2022-10" db="EMBL/GenBank/DDBJ databases">
        <title>The WGS of Solirubrobacter ginsenosidimutans DSM 21036.</title>
        <authorList>
            <person name="Jiang Z."/>
        </authorList>
    </citation>
    <scope>NUCLEOTIDE SEQUENCE</scope>
    <source>
        <strain evidence="1">DSM 21036</strain>
    </source>
</reference>
<dbReference type="InterPro" id="IPR014729">
    <property type="entry name" value="Rossmann-like_a/b/a_fold"/>
</dbReference>
<dbReference type="AlphaFoldDB" id="A0A9X3MYG3"/>
<accession>A0A9X3MYG3</accession>
<dbReference type="SUPFAM" id="SSF52402">
    <property type="entry name" value="Adenine nucleotide alpha hydrolases-like"/>
    <property type="match status" value="1"/>
</dbReference>
<organism evidence="1 2">
    <name type="scientific">Solirubrobacter ginsenosidimutans</name>
    <dbReference type="NCBI Taxonomy" id="490573"/>
    <lineage>
        <taxon>Bacteria</taxon>
        <taxon>Bacillati</taxon>
        <taxon>Actinomycetota</taxon>
        <taxon>Thermoleophilia</taxon>
        <taxon>Solirubrobacterales</taxon>
        <taxon>Solirubrobacteraceae</taxon>
        <taxon>Solirubrobacter</taxon>
    </lineage>
</organism>
<keyword evidence="2" id="KW-1185">Reference proteome</keyword>
<evidence type="ECO:0000313" key="1">
    <source>
        <dbReference type="EMBL" id="MDA0161753.1"/>
    </source>
</evidence>